<accession>A0ABW3UFP0</accession>
<dbReference type="Pfam" id="PF07187">
    <property type="entry name" value="DUF1405"/>
    <property type="match status" value="1"/>
</dbReference>
<organism evidence="2 3">
    <name type="scientific">Paenibacillus vulneris</name>
    <dbReference type="NCBI Taxonomy" id="1133364"/>
    <lineage>
        <taxon>Bacteria</taxon>
        <taxon>Bacillati</taxon>
        <taxon>Bacillota</taxon>
        <taxon>Bacilli</taxon>
        <taxon>Bacillales</taxon>
        <taxon>Paenibacillaceae</taxon>
        <taxon>Paenibacillus</taxon>
    </lineage>
</organism>
<gene>
    <name evidence="2" type="ORF">ACFQ4B_01180</name>
</gene>
<feature type="transmembrane region" description="Helical" evidence="1">
    <location>
        <begin position="21"/>
        <end position="40"/>
    </location>
</feature>
<feature type="transmembrane region" description="Helical" evidence="1">
    <location>
        <begin position="190"/>
        <end position="210"/>
    </location>
</feature>
<dbReference type="RefSeq" id="WP_306293522.1">
    <property type="nucleotide sequence ID" value="NZ_BAABJG010000011.1"/>
</dbReference>
<sequence>MLSMSLRTYFSKAFLGSRFMLWSLFWINFLGTIYGYEWYWKQMEYTIENMSAAYLPFVPDSPTASLFFTGTLVYLLVDSYKGRIAEPKQSAFRSFVEAFAVITSFKYGIWAVTMIWAGVYQGSEVSWQDWMLTISHLGMAAEALLYLRLYTYRVWPILLVGIWALSNDYMDYVEGVFPWLPETLMDDLPAVASFTIELSFVSIIVAFIIYKIRQVLAKREV</sequence>
<protein>
    <submittedName>
        <fullName evidence="2">DUF1405 domain-containing protein</fullName>
    </submittedName>
</protein>
<evidence type="ECO:0000256" key="1">
    <source>
        <dbReference type="SAM" id="Phobius"/>
    </source>
</evidence>
<dbReference type="EMBL" id="JBHTLU010000005">
    <property type="protein sequence ID" value="MFD1218716.1"/>
    <property type="molecule type" value="Genomic_DNA"/>
</dbReference>
<keyword evidence="1" id="KW-0812">Transmembrane</keyword>
<keyword evidence="3" id="KW-1185">Reference proteome</keyword>
<keyword evidence="1" id="KW-1133">Transmembrane helix</keyword>
<dbReference type="Proteomes" id="UP001597180">
    <property type="component" value="Unassembled WGS sequence"/>
</dbReference>
<name>A0ABW3UFP0_9BACL</name>
<keyword evidence="1" id="KW-0472">Membrane</keyword>
<feature type="transmembrane region" description="Helical" evidence="1">
    <location>
        <begin position="130"/>
        <end position="147"/>
    </location>
</feature>
<reference evidence="3" key="1">
    <citation type="journal article" date="2019" name="Int. J. Syst. Evol. Microbiol.">
        <title>The Global Catalogue of Microorganisms (GCM) 10K type strain sequencing project: providing services to taxonomists for standard genome sequencing and annotation.</title>
        <authorList>
            <consortium name="The Broad Institute Genomics Platform"/>
            <consortium name="The Broad Institute Genome Sequencing Center for Infectious Disease"/>
            <person name="Wu L."/>
            <person name="Ma J."/>
        </authorList>
    </citation>
    <scope>NUCLEOTIDE SEQUENCE [LARGE SCALE GENOMIC DNA]</scope>
    <source>
        <strain evidence="3">CCUG 53270</strain>
    </source>
</reference>
<feature type="transmembrane region" description="Helical" evidence="1">
    <location>
        <begin position="154"/>
        <end position="170"/>
    </location>
</feature>
<dbReference type="PANTHER" id="PTHR40042">
    <property type="entry name" value="HYPOTHETICAL MEMBRANE SPANNING PROTEIN"/>
    <property type="match status" value="1"/>
</dbReference>
<dbReference type="InterPro" id="IPR009845">
    <property type="entry name" value="DUF1405"/>
</dbReference>
<evidence type="ECO:0000313" key="2">
    <source>
        <dbReference type="EMBL" id="MFD1218716.1"/>
    </source>
</evidence>
<comment type="caution">
    <text evidence="2">The sequence shown here is derived from an EMBL/GenBank/DDBJ whole genome shotgun (WGS) entry which is preliminary data.</text>
</comment>
<feature type="transmembrane region" description="Helical" evidence="1">
    <location>
        <begin position="98"/>
        <end position="118"/>
    </location>
</feature>
<proteinExistence type="predicted"/>
<feature type="transmembrane region" description="Helical" evidence="1">
    <location>
        <begin position="52"/>
        <end position="77"/>
    </location>
</feature>
<evidence type="ECO:0000313" key="3">
    <source>
        <dbReference type="Proteomes" id="UP001597180"/>
    </source>
</evidence>
<dbReference type="PANTHER" id="PTHR40042:SF1">
    <property type="entry name" value="DUF1405 DOMAIN-CONTAINING PROTEIN"/>
    <property type="match status" value="1"/>
</dbReference>